<proteinExistence type="predicted"/>
<dbReference type="GO" id="GO:0006565">
    <property type="term" value="P:L-serine catabolic process"/>
    <property type="evidence" value="ECO:0007669"/>
    <property type="project" value="TreeGrafter"/>
</dbReference>
<dbReference type="EMBL" id="SMLK01000006">
    <property type="protein sequence ID" value="TFY98427.1"/>
    <property type="molecule type" value="Genomic_DNA"/>
</dbReference>
<evidence type="ECO:0000313" key="5">
    <source>
        <dbReference type="EMBL" id="TFY98427.1"/>
    </source>
</evidence>
<comment type="caution">
    <text evidence="5">The sequence shown here is derived from an EMBL/GenBank/DDBJ whole genome shotgun (WGS) entry which is preliminary data.</text>
</comment>
<dbReference type="InterPro" id="IPR001926">
    <property type="entry name" value="TrpB-like_PALP"/>
</dbReference>
<reference evidence="5 6" key="1">
    <citation type="submission" date="2019-03" db="EMBL/GenBank/DDBJ databases">
        <title>Ramlibacter sp. 18x22-1, whole genome shotgun sequence.</title>
        <authorList>
            <person name="Zhang X."/>
            <person name="Feng G."/>
            <person name="Zhu H."/>
        </authorList>
    </citation>
    <scope>NUCLEOTIDE SEQUENCE [LARGE SCALE GENOMIC DNA]</scope>
    <source>
        <strain evidence="5 6">18x22-1</strain>
    </source>
</reference>
<keyword evidence="3" id="KW-0456">Lyase</keyword>
<keyword evidence="2" id="KW-0663">Pyridoxal phosphate</keyword>
<evidence type="ECO:0000256" key="3">
    <source>
        <dbReference type="ARBA" id="ARBA00023239"/>
    </source>
</evidence>
<name>A0A4Z0BJH5_9BURK</name>
<dbReference type="PANTHER" id="PTHR48078">
    <property type="entry name" value="THREONINE DEHYDRATASE, MITOCHONDRIAL-RELATED"/>
    <property type="match status" value="1"/>
</dbReference>
<evidence type="ECO:0000256" key="1">
    <source>
        <dbReference type="ARBA" id="ARBA00001933"/>
    </source>
</evidence>
<dbReference type="Proteomes" id="UP000297839">
    <property type="component" value="Unassembled WGS sequence"/>
</dbReference>
<feature type="domain" description="Tryptophan synthase beta chain-like PALP" evidence="4">
    <location>
        <begin position="18"/>
        <end position="306"/>
    </location>
</feature>
<dbReference type="InterPro" id="IPR050147">
    <property type="entry name" value="Ser/Thr_Dehydratase"/>
</dbReference>
<dbReference type="Pfam" id="PF00291">
    <property type="entry name" value="PALP"/>
    <property type="match status" value="1"/>
</dbReference>
<dbReference type="PANTHER" id="PTHR48078:SF7">
    <property type="entry name" value="BLL6502 PROTEIN"/>
    <property type="match status" value="1"/>
</dbReference>
<evidence type="ECO:0000256" key="2">
    <source>
        <dbReference type="ARBA" id="ARBA00022898"/>
    </source>
</evidence>
<sequence length="333" mass="35803">MRFAREEVDAARRTVYAHLSPTPQYAWPMLRDRLGATVWVKHENHTAAGAFKVRGGLTYFEELVREGRPAGVISATRGNHGQSVGFAARLHGLPATIVVPHGNSTEKNTAMRTLGVQLVEHGEDFQAAREHAGALAREQGLHMVPSFHHGLIKGVMTYWLEFFESFAPGAAPDVVFVPIGQGSGFCAAAAAREFTGARSKLVGVVSAHATTYLDSFRARQVREAPVTTELADGMACRIADQEALDIVLREAEDIVAVTDDEVAEAMRILFHDTHNVAEGAGAAALAAALQRKERWAGRTIGVALTGGNVDSPVFARVLTQRQPRPTPASALSV</sequence>
<dbReference type="NCBIfam" id="NF004771">
    <property type="entry name" value="PRK06110.1"/>
    <property type="match status" value="1"/>
</dbReference>
<dbReference type="OrthoDB" id="34584at2"/>
<dbReference type="GO" id="GO:0006567">
    <property type="term" value="P:L-threonine catabolic process"/>
    <property type="evidence" value="ECO:0007669"/>
    <property type="project" value="TreeGrafter"/>
</dbReference>
<gene>
    <name evidence="5" type="ORF">EZ216_16960</name>
</gene>
<protein>
    <submittedName>
        <fullName evidence="5">Threonine dehydratase</fullName>
    </submittedName>
</protein>
<evidence type="ECO:0000313" key="6">
    <source>
        <dbReference type="Proteomes" id="UP000297839"/>
    </source>
</evidence>
<dbReference type="InterPro" id="IPR036052">
    <property type="entry name" value="TrpB-like_PALP_sf"/>
</dbReference>
<dbReference type="GO" id="GO:0009097">
    <property type="term" value="P:isoleucine biosynthetic process"/>
    <property type="evidence" value="ECO:0007669"/>
    <property type="project" value="TreeGrafter"/>
</dbReference>
<dbReference type="Gene3D" id="3.40.50.1100">
    <property type="match status" value="2"/>
</dbReference>
<dbReference type="AlphaFoldDB" id="A0A4Z0BJH5"/>
<dbReference type="GO" id="GO:0004794">
    <property type="term" value="F:threonine deaminase activity"/>
    <property type="evidence" value="ECO:0007669"/>
    <property type="project" value="TreeGrafter"/>
</dbReference>
<dbReference type="SUPFAM" id="SSF53686">
    <property type="entry name" value="Tryptophan synthase beta subunit-like PLP-dependent enzymes"/>
    <property type="match status" value="1"/>
</dbReference>
<comment type="cofactor">
    <cofactor evidence="1">
        <name>pyridoxal 5'-phosphate</name>
        <dbReference type="ChEBI" id="CHEBI:597326"/>
    </cofactor>
</comment>
<accession>A0A4Z0BJH5</accession>
<organism evidence="5 6">
    <name type="scientific">Ramlibacter humi</name>
    <dbReference type="NCBI Taxonomy" id="2530451"/>
    <lineage>
        <taxon>Bacteria</taxon>
        <taxon>Pseudomonadati</taxon>
        <taxon>Pseudomonadota</taxon>
        <taxon>Betaproteobacteria</taxon>
        <taxon>Burkholderiales</taxon>
        <taxon>Comamonadaceae</taxon>
        <taxon>Ramlibacter</taxon>
    </lineage>
</organism>
<dbReference type="RefSeq" id="WP_135251114.1">
    <property type="nucleotide sequence ID" value="NZ_SMLK01000006.1"/>
</dbReference>
<evidence type="ECO:0000259" key="4">
    <source>
        <dbReference type="Pfam" id="PF00291"/>
    </source>
</evidence>
<keyword evidence="6" id="KW-1185">Reference proteome</keyword>
<dbReference type="GO" id="GO:0003941">
    <property type="term" value="F:L-serine ammonia-lyase activity"/>
    <property type="evidence" value="ECO:0007669"/>
    <property type="project" value="TreeGrafter"/>
</dbReference>